<dbReference type="GO" id="GO:0004930">
    <property type="term" value="F:G protein-coupled receptor activity"/>
    <property type="evidence" value="ECO:0007669"/>
    <property type="project" value="InterPro"/>
</dbReference>
<dbReference type="SMART" id="SM00369">
    <property type="entry name" value="LRR_TYP"/>
    <property type="match status" value="3"/>
</dbReference>
<dbReference type="Proteomes" id="UP001162480">
    <property type="component" value="Chromosome 18"/>
</dbReference>
<feature type="domain" description="G-protein coupled receptors family 2 profile 2" evidence="15">
    <location>
        <begin position="520"/>
        <end position="867"/>
    </location>
</feature>
<feature type="region of interest" description="Disordered" evidence="12">
    <location>
        <begin position="1379"/>
        <end position="1435"/>
    </location>
</feature>
<keyword evidence="9" id="KW-1015">Disulfide bond</keyword>
<dbReference type="PROSITE" id="PS50835">
    <property type="entry name" value="IG_LIKE"/>
    <property type="match status" value="1"/>
</dbReference>
<evidence type="ECO:0000256" key="5">
    <source>
        <dbReference type="ARBA" id="ARBA00022729"/>
    </source>
</evidence>
<keyword evidence="6" id="KW-0677">Repeat</keyword>
<dbReference type="SUPFAM" id="SSF48726">
    <property type="entry name" value="Immunoglobulin"/>
    <property type="match status" value="1"/>
</dbReference>
<feature type="compositionally biased region" description="Basic residues" evidence="12">
    <location>
        <begin position="733"/>
        <end position="745"/>
    </location>
</feature>
<evidence type="ECO:0000259" key="14">
    <source>
        <dbReference type="PROSITE" id="PS50221"/>
    </source>
</evidence>
<dbReference type="SMART" id="SM00409">
    <property type="entry name" value="IG"/>
    <property type="match status" value="1"/>
</dbReference>
<feature type="compositionally biased region" description="Basic residues" evidence="12">
    <location>
        <begin position="1297"/>
        <end position="1311"/>
    </location>
</feature>
<dbReference type="InterPro" id="IPR046338">
    <property type="entry name" value="GAIN_dom_sf"/>
</dbReference>
<organism evidence="17 18">
    <name type="scientific">Octopus vulgaris</name>
    <name type="common">Common octopus</name>
    <dbReference type="NCBI Taxonomy" id="6645"/>
    <lineage>
        <taxon>Eukaryota</taxon>
        <taxon>Metazoa</taxon>
        <taxon>Spiralia</taxon>
        <taxon>Lophotrochozoa</taxon>
        <taxon>Mollusca</taxon>
        <taxon>Cephalopoda</taxon>
        <taxon>Coleoidea</taxon>
        <taxon>Octopodiformes</taxon>
        <taxon>Octopoda</taxon>
        <taxon>Incirrata</taxon>
        <taxon>Octopodidae</taxon>
        <taxon>Octopus</taxon>
    </lineage>
</organism>
<dbReference type="GO" id="GO:0007166">
    <property type="term" value="P:cell surface receptor signaling pathway"/>
    <property type="evidence" value="ECO:0007669"/>
    <property type="project" value="InterPro"/>
</dbReference>
<feature type="transmembrane region" description="Helical" evidence="13">
    <location>
        <begin position="810"/>
        <end position="830"/>
    </location>
</feature>
<protein>
    <submittedName>
        <fullName evidence="17">Adhesion G protein-coupled receptor A3-like</fullName>
    </submittedName>
</protein>
<feature type="domain" description="GAIN-B" evidence="14">
    <location>
        <begin position="353"/>
        <end position="512"/>
    </location>
</feature>
<evidence type="ECO:0000259" key="15">
    <source>
        <dbReference type="PROSITE" id="PS50261"/>
    </source>
</evidence>
<accession>A0AA36BL09</accession>
<dbReference type="Pfam" id="PF01825">
    <property type="entry name" value="GPS"/>
    <property type="match status" value="1"/>
</dbReference>
<dbReference type="PROSITE" id="PS50261">
    <property type="entry name" value="G_PROTEIN_RECEP_F2_4"/>
    <property type="match status" value="1"/>
</dbReference>
<evidence type="ECO:0000256" key="9">
    <source>
        <dbReference type="ARBA" id="ARBA00023157"/>
    </source>
</evidence>
<dbReference type="Pfam" id="PF00002">
    <property type="entry name" value="7tm_2"/>
    <property type="match status" value="1"/>
</dbReference>
<dbReference type="InterPro" id="IPR000203">
    <property type="entry name" value="GPS"/>
</dbReference>
<keyword evidence="3" id="KW-0433">Leucine-rich repeat</keyword>
<feature type="compositionally biased region" description="Polar residues" evidence="12">
    <location>
        <begin position="1196"/>
        <end position="1215"/>
    </location>
</feature>
<feature type="region of interest" description="Disordered" evidence="12">
    <location>
        <begin position="1272"/>
        <end position="1325"/>
    </location>
</feature>
<dbReference type="Gene3D" id="3.80.10.10">
    <property type="entry name" value="Ribonuclease Inhibitor"/>
    <property type="match status" value="1"/>
</dbReference>
<dbReference type="InterPro" id="IPR051963">
    <property type="entry name" value="Adhesion_GPCR_A"/>
</dbReference>
<dbReference type="InterPro" id="IPR003599">
    <property type="entry name" value="Ig_sub"/>
</dbReference>
<dbReference type="InterPro" id="IPR036179">
    <property type="entry name" value="Ig-like_dom_sf"/>
</dbReference>
<keyword evidence="5" id="KW-0732">Signal</keyword>
<evidence type="ECO:0000256" key="12">
    <source>
        <dbReference type="SAM" id="MobiDB-lite"/>
    </source>
</evidence>
<keyword evidence="10" id="KW-0675">Receptor</keyword>
<evidence type="ECO:0000256" key="2">
    <source>
        <dbReference type="ARBA" id="ARBA00007343"/>
    </source>
</evidence>
<dbReference type="InterPro" id="IPR032675">
    <property type="entry name" value="LRR_dom_sf"/>
</dbReference>
<feature type="region of interest" description="Disordered" evidence="12">
    <location>
        <begin position="731"/>
        <end position="788"/>
    </location>
</feature>
<evidence type="ECO:0000313" key="17">
    <source>
        <dbReference type="EMBL" id="CAI9736360.1"/>
    </source>
</evidence>
<feature type="transmembrane region" description="Helical" evidence="13">
    <location>
        <begin position="557"/>
        <end position="575"/>
    </location>
</feature>
<keyword evidence="4 13" id="KW-0812">Transmembrane</keyword>
<dbReference type="Pfam" id="PF00047">
    <property type="entry name" value="ig"/>
    <property type="match status" value="1"/>
</dbReference>
<evidence type="ECO:0000256" key="13">
    <source>
        <dbReference type="SAM" id="Phobius"/>
    </source>
</evidence>
<feature type="transmembrane region" description="Helical" evidence="13">
    <location>
        <begin position="522"/>
        <end position="545"/>
    </location>
</feature>
<reference evidence="17" key="1">
    <citation type="submission" date="2023-08" db="EMBL/GenBank/DDBJ databases">
        <authorList>
            <person name="Alioto T."/>
            <person name="Alioto T."/>
            <person name="Gomez Garrido J."/>
        </authorList>
    </citation>
    <scope>NUCLEOTIDE SEQUENCE</scope>
</reference>
<dbReference type="PROSITE" id="PS51450">
    <property type="entry name" value="LRR"/>
    <property type="match status" value="1"/>
</dbReference>
<proteinExistence type="inferred from homology"/>
<gene>
    <name evidence="17" type="ORF">OCTVUL_1B007515</name>
</gene>
<evidence type="ECO:0000256" key="4">
    <source>
        <dbReference type="ARBA" id="ARBA00022692"/>
    </source>
</evidence>
<dbReference type="Pfam" id="PF13855">
    <property type="entry name" value="LRR_8"/>
    <property type="match status" value="1"/>
</dbReference>
<keyword evidence="11" id="KW-0393">Immunoglobulin domain</keyword>
<evidence type="ECO:0000256" key="11">
    <source>
        <dbReference type="ARBA" id="ARBA00023319"/>
    </source>
</evidence>
<evidence type="ECO:0000256" key="1">
    <source>
        <dbReference type="ARBA" id="ARBA00004141"/>
    </source>
</evidence>
<dbReference type="SMART" id="SM00082">
    <property type="entry name" value="LRRCT"/>
    <property type="match status" value="1"/>
</dbReference>
<dbReference type="InterPro" id="IPR013783">
    <property type="entry name" value="Ig-like_fold"/>
</dbReference>
<dbReference type="PANTHER" id="PTHR45930">
    <property type="entry name" value="G-PROTEIN COUPLED RECEPTOR 124-LIKE PROTEIN"/>
    <property type="match status" value="1"/>
</dbReference>
<dbReference type="Gene3D" id="2.60.40.10">
    <property type="entry name" value="Immunoglobulins"/>
    <property type="match status" value="1"/>
</dbReference>
<dbReference type="InterPro" id="IPR000483">
    <property type="entry name" value="Cys-rich_flank_reg_C"/>
</dbReference>
<dbReference type="SUPFAM" id="SSF52058">
    <property type="entry name" value="L domain-like"/>
    <property type="match status" value="1"/>
</dbReference>
<evidence type="ECO:0000256" key="7">
    <source>
        <dbReference type="ARBA" id="ARBA00022989"/>
    </source>
</evidence>
<feature type="domain" description="Ig-like" evidence="16">
    <location>
        <begin position="130"/>
        <end position="228"/>
    </location>
</feature>
<dbReference type="InterPro" id="IPR007110">
    <property type="entry name" value="Ig-like_dom"/>
</dbReference>
<feature type="transmembrane region" description="Helical" evidence="13">
    <location>
        <begin position="678"/>
        <end position="696"/>
    </location>
</feature>
<keyword evidence="8 13" id="KW-0472">Membrane</keyword>
<feature type="transmembrane region" description="Helical" evidence="13">
    <location>
        <begin position="842"/>
        <end position="866"/>
    </location>
</feature>
<feature type="compositionally biased region" description="Acidic residues" evidence="12">
    <location>
        <begin position="1391"/>
        <end position="1404"/>
    </location>
</feature>
<dbReference type="EMBL" id="OX597831">
    <property type="protein sequence ID" value="CAI9736360.1"/>
    <property type="molecule type" value="Genomic_DNA"/>
</dbReference>
<dbReference type="InterPro" id="IPR003591">
    <property type="entry name" value="Leu-rich_rpt_typical-subtyp"/>
</dbReference>
<dbReference type="SMART" id="SM00303">
    <property type="entry name" value="GPS"/>
    <property type="match status" value="1"/>
</dbReference>
<dbReference type="Gene3D" id="2.60.220.50">
    <property type="match status" value="1"/>
</dbReference>
<dbReference type="Gene3D" id="1.20.1070.10">
    <property type="entry name" value="Rhodopsin 7-helix transmembrane proteins"/>
    <property type="match status" value="1"/>
</dbReference>
<dbReference type="GO" id="GO:0005886">
    <property type="term" value="C:plasma membrane"/>
    <property type="evidence" value="ECO:0007669"/>
    <property type="project" value="TreeGrafter"/>
</dbReference>
<evidence type="ECO:0000259" key="16">
    <source>
        <dbReference type="PROSITE" id="PS50835"/>
    </source>
</evidence>
<feature type="region of interest" description="Disordered" evidence="12">
    <location>
        <begin position="1189"/>
        <end position="1234"/>
    </location>
</feature>
<comment type="similarity">
    <text evidence="2">Belongs to the G-protein coupled receptor 2 family. Adhesion G-protein coupled receptor (ADGR) subfamily.</text>
</comment>
<dbReference type="InterPro" id="IPR013151">
    <property type="entry name" value="Immunoglobulin_dom"/>
</dbReference>
<feature type="transmembrane region" description="Helical" evidence="13">
    <location>
        <begin position="640"/>
        <end position="658"/>
    </location>
</feature>
<comment type="subcellular location">
    <subcellularLocation>
        <location evidence="1">Membrane</location>
        <topology evidence="1">Multi-pass membrane protein</topology>
    </subcellularLocation>
</comment>
<evidence type="ECO:0000256" key="10">
    <source>
        <dbReference type="ARBA" id="ARBA00023170"/>
    </source>
</evidence>
<keyword evidence="18" id="KW-1185">Reference proteome</keyword>
<feature type="transmembrane region" description="Helical" evidence="13">
    <location>
        <begin position="587"/>
        <end position="605"/>
    </location>
</feature>
<evidence type="ECO:0000313" key="18">
    <source>
        <dbReference type="Proteomes" id="UP001162480"/>
    </source>
</evidence>
<dbReference type="PROSITE" id="PS50221">
    <property type="entry name" value="GAIN_B"/>
    <property type="match status" value="1"/>
</dbReference>
<evidence type="ECO:0000256" key="3">
    <source>
        <dbReference type="ARBA" id="ARBA00022614"/>
    </source>
</evidence>
<evidence type="ECO:0000256" key="6">
    <source>
        <dbReference type="ARBA" id="ARBA00022737"/>
    </source>
</evidence>
<dbReference type="InterPro" id="IPR017981">
    <property type="entry name" value="GPCR_2-like_7TM"/>
</dbReference>
<sequence length="1435" mass="162155">MIKNDLPENVVQLDLSENAIKALKQGDFTNLSSLQKLDLSHNQIESIEPGTFENLTKLLRLDISHNKLKDFQSSHLRCDCHLQWIVKWSKNNSVKIQDTTVCAMPSDVKDRPIKELKRKDLHCERPLELPVFELLPSTNQIVFEGDKLPFECRAFKIDDEAEMFWVRKGKRMHTNRTAGIFLHETYIPDRQIMINRLVIEKLNKNHQGVWECQVTTPRGNVSDSVNVKSVDEKNALDQARGLRDILSGNSGKIKHSIEGGQIFNIMLDTASDILDLNDKLLVRAQQNNNSCSRIMKSLEVMTKYVLQSNSHKSGRTQNIYVEAFNETMANYKGMSCFLRGNPTLTLPYTDVRFRCRPGDGLTSYIESTRKDTISAIYMPETLFHNSDLQLSKSSTIGLQFASIMDPSGFPIIKLGDPKLEGKKWKVASKIISGSVGYSITNLSDPVILVFHTSPSVDREKLQAVYWDFYSNNGLGEWRTDGCSIVGHQRNHTIVHCYHLTNFALLQNLTPALRTGFVMMEPVIYFGSCVCVLCTMAVILTYTTCFRFIRVPKKMKHSVINISISILLLVIGFTMGINRVDNRRACQIVGICIHYCSLCCIFWVTITSNNMLKKFAKAERPPPPPPEPLIMPLPPKPMLRFYLLGWGVPLIICGITAAVNMDHYAGMDYCYLSWDPGLGAFYGPVALLVGINLVYFLRISCVIRGSSTNPSYSEETEELHVNEIELSPNQEHLHPHHHHHHHHHHNNNTNQPHQAPPSIPLHVNNHHRGGSSVSGSRNQPDNRSIHSDDSNISSISSILDEERRPITQLRALVTFLFLFIVAWVCAAFAVAQPFRAIVPKQEIIFSYLYGLSSIILGGFLVGFFCLLRDDSRDCWRRFFCCEKDEVEIARITPPNVNHMTHINGHVRSGSSVDGESLTGKMYNNERSNKVKVVDRPIKQINLVPIQPATFTDGSVSSAHEAPYPNFYNPRQNGVAKKFWEKNRHNHLKLINKEINKDISDFNSVNFDDSTKRYSHCTSSDANTHWSIEIQIQANADDVKNGGVGLQKQPVPGKIPNQLPLNIHEPLFPSLPLDRNQIPPVGGPTSPETITASPSCSFISPSGSQTLPHCHSPGASSLTSYQHSSAFTPVQPKRCNTLPKIGKAVEAADQPNEYMVRDGSVPRLRDFDGQSEVSADRSANVECPENHVLQGYLPPESVHNSAFQNSNKDPASHQKLTPHNCHRTPTPSNVPPTPPNFESNHIGCKCDSDENNCSSSNNNNNKQLNDNQFVFHESDSQIQCSKHSAKNHDSDHHSDPTHQRRHRNTHRHSRLSKQHSLGWDEQFKNRPPKVPYAYVNHSYQEKVIQKLLKKCEEEGGMQEESHDMKSNLYWFPRSFSSYEHRRTRGRRVAKLAEDDDEEEEEEEDDSGSSSDSESIGNVWLPQRQDSLTSKFKKETSV</sequence>
<evidence type="ECO:0000256" key="8">
    <source>
        <dbReference type="ARBA" id="ARBA00023136"/>
    </source>
</evidence>
<name>A0AA36BL09_OCTVU</name>
<dbReference type="InterPro" id="IPR001611">
    <property type="entry name" value="Leu-rich_rpt"/>
</dbReference>
<keyword evidence="7 13" id="KW-1133">Transmembrane helix</keyword>
<dbReference type="InterPro" id="IPR057244">
    <property type="entry name" value="GAIN_B"/>
</dbReference>
<feature type="compositionally biased region" description="Basic and acidic residues" evidence="12">
    <location>
        <begin position="1284"/>
        <end position="1296"/>
    </location>
</feature>
<dbReference type="InterPro" id="IPR000832">
    <property type="entry name" value="GPCR_2_secretin-like"/>
</dbReference>
<dbReference type="PANTHER" id="PTHR45930:SF4">
    <property type="entry name" value="ADHESION G PROTEIN-COUPLED RECEPTOR A3"/>
    <property type="match status" value="1"/>
</dbReference>